<organism evidence="2">
    <name type="scientific">Brassica napus</name>
    <name type="common">Rape</name>
    <dbReference type="NCBI Taxonomy" id="3708"/>
    <lineage>
        <taxon>Eukaryota</taxon>
        <taxon>Viridiplantae</taxon>
        <taxon>Streptophyta</taxon>
        <taxon>Embryophyta</taxon>
        <taxon>Tracheophyta</taxon>
        <taxon>Spermatophyta</taxon>
        <taxon>Magnoliopsida</taxon>
        <taxon>eudicotyledons</taxon>
        <taxon>Gunneridae</taxon>
        <taxon>Pentapetalae</taxon>
        <taxon>rosids</taxon>
        <taxon>malvids</taxon>
        <taxon>Brassicales</taxon>
        <taxon>Brassicaceae</taxon>
        <taxon>Brassiceae</taxon>
        <taxon>Brassica</taxon>
    </lineage>
</organism>
<gene>
    <name evidence="2" type="ORF">DARMORV10_C04P42420.1</name>
</gene>
<name>A0A816JR36_BRANA</name>
<proteinExistence type="predicted"/>
<evidence type="ECO:0000256" key="1">
    <source>
        <dbReference type="SAM" id="MobiDB-lite"/>
    </source>
</evidence>
<dbReference type="Proteomes" id="UP001295469">
    <property type="component" value="Chromosome C04"/>
</dbReference>
<reference evidence="2" key="1">
    <citation type="submission" date="2021-01" db="EMBL/GenBank/DDBJ databases">
        <authorList>
            <consortium name="Genoscope - CEA"/>
            <person name="William W."/>
        </authorList>
    </citation>
    <scope>NUCLEOTIDE SEQUENCE</scope>
</reference>
<protein>
    <submittedName>
        <fullName evidence="2">(rape) hypothetical protein</fullName>
    </submittedName>
</protein>
<dbReference type="EMBL" id="HG994368">
    <property type="protein sequence ID" value="CAF1856922.1"/>
    <property type="molecule type" value="Genomic_DNA"/>
</dbReference>
<feature type="region of interest" description="Disordered" evidence="1">
    <location>
        <begin position="27"/>
        <end position="47"/>
    </location>
</feature>
<accession>A0A816JR36</accession>
<evidence type="ECO:0000313" key="2">
    <source>
        <dbReference type="EMBL" id="CAF1856922.1"/>
    </source>
</evidence>
<sequence length="68" mass="7975">MDERTTSRRVGRHISWWSQSTARNSNHRRLAREDLEPPQLSMASSSMTMLSSESNYHSFTELESLQLY</sequence>
<dbReference type="AlphaFoldDB" id="A0A816JR36"/>